<dbReference type="InterPro" id="IPR036322">
    <property type="entry name" value="WD40_repeat_dom_sf"/>
</dbReference>
<accession>A0A1E3PJB6</accession>
<evidence type="ECO:0000256" key="1">
    <source>
        <dbReference type="ARBA" id="ARBA00004123"/>
    </source>
</evidence>
<keyword evidence="5" id="KW-0539">Nucleus</keyword>
<feature type="domain" description="Histone-binding protein RBBP4-like N-terminal" evidence="8">
    <location>
        <begin position="41"/>
        <end position="110"/>
    </location>
</feature>
<dbReference type="Pfam" id="PF12265">
    <property type="entry name" value="CAF1C_H4-bd"/>
    <property type="match status" value="1"/>
</dbReference>
<dbReference type="GO" id="GO:0005634">
    <property type="term" value="C:nucleus"/>
    <property type="evidence" value="ECO:0007669"/>
    <property type="project" value="UniProtKB-SubCell"/>
</dbReference>
<dbReference type="Gene3D" id="2.130.10.10">
    <property type="entry name" value="YVTN repeat-like/Quinoprotein amine dehydrogenase"/>
    <property type="match status" value="1"/>
</dbReference>
<keyword evidence="4" id="KW-0156">Chromatin regulator</keyword>
<protein>
    <submittedName>
        <fullName evidence="9">WD40 repeat-like protein</fullName>
    </submittedName>
</protein>
<dbReference type="Proteomes" id="UP000095009">
    <property type="component" value="Unassembled WGS sequence"/>
</dbReference>
<name>A0A1E3PJB6_9ASCO</name>
<dbReference type="PRINTS" id="PR00320">
    <property type="entry name" value="GPROTEINBRPT"/>
</dbReference>
<feature type="compositionally biased region" description="Polar residues" evidence="7">
    <location>
        <begin position="12"/>
        <end position="21"/>
    </location>
</feature>
<evidence type="ECO:0000256" key="7">
    <source>
        <dbReference type="SAM" id="MobiDB-lite"/>
    </source>
</evidence>
<evidence type="ECO:0000256" key="4">
    <source>
        <dbReference type="ARBA" id="ARBA00022853"/>
    </source>
</evidence>
<dbReference type="PROSITE" id="PS50082">
    <property type="entry name" value="WD_REPEATS_2"/>
    <property type="match status" value="2"/>
</dbReference>
<evidence type="ECO:0000256" key="5">
    <source>
        <dbReference type="ARBA" id="ARBA00023242"/>
    </source>
</evidence>
<dbReference type="InterPro" id="IPR001680">
    <property type="entry name" value="WD40_rpt"/>
</dbReference>
<dbReference type="InterPro" id="IPR019775">
    <property type="entry name" value="WD40_repeat_CS"/>
</dbReference>
<dbReference type="STRING" id="857566.A0A1E3PJB6"/>
<keyword evidence="10" id="KW-1185">Reference proteome</keyword>
<feature type="region of interest" description="Disordered" evidence="7">
    <location>
        <begin position="111"/>
        <end position="150"/>
    </location>
</feature>
<dbReference type="PANTHER" id="PTHR22850">
    <property type="entry name" value="WD40 REPEAT FAMILY"/>
    <property type="match status" value="1"/>
</dbReference>
<dbReference type="GO" id="GO:0006325">
    <property type="term" value="P:chromatin organization"/>
    <property type="evidence" value="ECO:0007669"/>
    <property type="project" value="UniProtKB-KW"/>
</dbReference>
<dbReference type="PROSITE" id="PS00678">
    <property type="entry name" value="WD_REPEATS_1"/>
    <property type="match status" value="3"/>
</dbReference>
<evidence type="ECO:0000256" key="6">
    <source>
        <dbReference type="PROSITE-ProRule" id="PRU00221"/>
    </source>
</evidence>
<dbReference type="EMBL" id="KV454410">
    <property type="protein sequence ID" value="ODQ65022.1"/>
    <property type="molecule type" value="Genomic_DNA"/>
</dbReference>
<dbReference type="Pfam" id="PF00400">
    <property type="entry name" value="WD40"/>
    <property type="match status" value="3"/>
</dbReference>
<keyword evidence="3" id="KW-0677">Repeat</keyword>
<feature type="region of interest" description="Disordered" evidence="7">
    <location>
        <begin position="1"/>
        <end position="33"/>
    </location>
</feature>
<dbReference type="InterPro" id="IPR015943">
    <property type="entry name" value="WD40/YVTN_repeat-like_dom_sf"/>
</dbReference>
<reference evidence="9 10" key="1">
    <citation type="journal article" date="2016" name="Proc. Natl. Acad. Sci. U.S.A.">
        <title>Comparative genomics of biotechnologically important yeasts.</title>
        <authorList>
            <person name="Riley R."/>
            <person name="Haridas S."/>
            <person name="Wolfe K.H."/>
            <person name="Lopes M.R."/>
            <person name="Hittinger C.T."/>
            <person name="Goeker M."/>
            <person name="Salamov A.A."/>
            <person name="Wisecaver J.H."/>
            <person name="Long T.M."/>
            <person name="Calvey C.H."/>
            <person name="Aerts A.L."/>
            <person name="Barry K.W."/>
            <person name="Choi C."/>
            <person name="Clum A."/>
            <person name="Coughlan A.Y."/>
            <person name="Deshpande S."/>
            <person name="Douglass A.P."/>
            <person name="Hanson S.J."/>
            <person name="Klenk H.-P."/>
            <person name="LaButti K.M."/>
            <person name="Lapidus A."/>
            <person name="Lindquist E.A."/>
            <person name="Lipzen A.M."/>
            <person name="Meier-Kolthoff J.P."/>
            <person name="Ohm R.A."/>
            <person name="Otillar R.P."/>
            <person name="Pangilinan J.L."/>
            <person name="Peng Y."/>
            <person name="Rokas A."/>
            <person name="Rosa C.A."/>
            <person name="Scheuner C."/>
            <person name="Sibirny A.A."/>
            <person name="Slot J.C."/>
            <person name="Stielow J.B."/>
            <person name="Sun H."/>
            <person name="Kurtzman C.P."/>
            <person name="Blackwell M."/>
            <person name="Grigoriev I.V."/>
            <person name="Jeffries T.W."/>
        </authorList>
    </citation>
    <scope>NUCLEOTIDE SEQUENCE [LARGE SCALE GENOMIC DNA]</scope>
    <source>
        <strain evidence="9 10">DSM 6958</strain>
    </source>
</reference>
<organism evidence="9 10">
    <name type="scientific">Nadsonia fulvescens var. elongata DSM 6958</name>
    <dbReference type="NCBI Taxonomy" id="857566"/>
    <lineage>
        <taxon>Eukaryota</taxon>
        <taxon>Fungi</taxon>
        <taxon>Dikarya</taxon>
        <taxon>Ascomycota</taxon>
        <taxon>Saccharomycotina</taxon>
        <taxon>Dipodascomycetes</taxon>
        <taxon>Dipodascales</taxon>
        <taxon>Dipodascales incertae sedis</taxon>
        <taxon>Nadsonia</taxon>
    </lineage>
</organism>
<dbReference type="InterPro" id="IPR022052">
    <property type="entry name" value="Histone-bd_RBBP4-like_N"/>
</dbReference>
<evidence type="ECO:0000256" key="3">
    <source>
        <dbReference type="ARBA" id="ARBA00022737"/>
    </source>
</evidence>
<dbReference type="InterPro" id="IPR050459">
    <property type="entry name" value="WD_repeat_RBAP46/RBAP48/MSI1"/>
</dbReference>
<sequence length="492" mass="54741">MSMDHADGQGTMELNHSQTHTVPPRSVDSPLDSAQEELRSKYFKWKKNSPYYYDVFLSSTLPWPSLTVQWFPDLERPANKRYTTSRILLGTQTSSQSSEYTRIASIKIPTPSFSSNASGRDSPDDANGLTSHSTITGGRNSGSSNSNSNLVNTNDFLNSYDIEREEFGGYKVSDSKIEIIQRIEHDADVNIARYMPQNPDILATFSASGNVYIFDRTKYPLQPNNTFKSDISLEYHETEGFGLAWNSYDKGTLLTGDNNGKIALWDLNQYKEGVSTLAPSSHCSKLHSGSINDLQWHNFNSNTFGSVSDDGTLKISDKRQLSSSTFSPSSSIIAHKGEIVTTLSFNPENPYLVATGSADTTIRLWDTRYLSDNCPVTTLNGHTKDITRLEWSPHDSTILASSSLDSNVNLWDVSMTGEEPRVYVDNHSTSSMIDKTNVSRVPAELLFVHSGHLSAVYDISWNLALPWVISSVSDDNLLHIWRPSANIVGFKE</sequence>
<evidence type="ECO:0000313" key="9">
    <source>
        <dbReference type="EMBL" id="ODQ65022.1"/>
    </source>
</evidence>
<feature type="repeat" description="WD" evidence="6">
    <location>
        <begin position="379"/>
        <end position="414"/>
    </location>
</feature>
<comment type="subcellular location">
    <subcellularLocation>
        <location evidence="1">Nucleus</location>
    </subcellularLocation>
</comment>
<dbReference type="OrthoDB" id="427795at2759"/>
<dbReference type="PROSITE" id="PS50294">
    <property type="entry name" value="WD_REPEATS_REGION"/>
    <property type="match status" value="2"/>
</dbReference>
<dbReference type="AlphaFoldDB" id="A0A1E3PJB6"/>
<evidence type="ECO:0000259" key="8">
    <source>
        <dbReference type="Pfam" id="PF12265"/>
    </source>
</evidence>
<feature type="compositionally biased region" description="Low complexity" evidence="7">
    <location>
        <begin position="133"/>
        <end position="150"/>
    </location>
</feature>
<keyword evidence="2 6" id="KW-0853">WD repeat</keyword>
<feature type="repeat" description="WD" evidence="6">
    <location>
        <begin position="333"/>
        <end position="368"/>
    </location>
</feature>
<dbReference type="SMART" id="SM00320">
    <property type="entry name" value="WD40"/>
    <property type="match status" value="6"/>
</dbReference>
<dbReference type="InterPro" id="IPR020472">
    <property type="entry name" value="WD40_PAC1"/>
</dbReference>
<evidence type="ECO:0000256" key="2">
    <source>
        <dbReference type="ARBA" id="ARBA00022574"/>
    </source>
</evidence>
<dbReference type="SUPFAM" id="SSF50978">
    <property type="entry name" value="WD40 repeat-like"/>
    <property type="match status" value="1"/>
</dbReference>
<gene>
    <name evidence="9" type="ORF">NADFUDRAFT_46809</name>
</gene>
<proteinExistence type="predicted"/>
<evidence type="ECO:0000313" key="10">
    <source>
        <dbReference type="Proteomes" id="UP000095009"/>
    </source>
</evidence>